<keyword evidence="6" id="KW-1185">Reference proteome</keyword>
<keyword evidence="1" id="KW-0677">Repeat</keyword>
<dbReference type="RefSeq" id="WP_172632005.1">
    <property type="nucleotide sequence ID" value="NZ_BIXY01000023.1"/>
</dbReference>
<feature type="region of interest" description="Disordered" evidence="4">
    <location>
        <begin position="1"/>
        <end position="20"/>
    </location>
</feature>
<feature type="repeat" description="TPR" evidence="3">
    <location>
        <begin position="133"/>
        <end position="166"/>
    </location>
</feature>
<dbReference type="Pfam" id="PF00515">
    <property type="entry name" value="TPR_1"/>
    <property type="match status" value="1"/>
</dbReference>
<dbReference type="Gene3D" id="1.25.40.10">
    <property type="entry name" value="Tetratricopeptide repeat domain"/>
    <property type="match status" value="2"/>
</dbReference>
<protein>
    <submittedName>
        <fullName evidence="5">Uncharacterized protein</fullName>
    </submittedName>
</protein>
<dbReference type="Proteomes" id="UP000322530">
    <property type="component" value="Unassembled WGS sequence"/>
</dbReference>
<organism evidence="5 6">
    <name type="scientific">Dictyobacter arantiisoli</name>
    <dbReference type="NCBI Taxonomy" id="2014874"/>
    <lineage>
        <taxon>Bacteria</taxon>
        <taxon>Bacillati</taxon>
        <taxon>Chloroflexota</taxon>
        <taxon>Ktedonobacteria</taxon>
        <taxon>Ktedonobacterales</taxon>
        <taxon>Dictyobacteraceae</taxon>
        <taxon>Dictyobacter</taxon>
    </lineage>
</organism>
<dbReference type="InterPro" id="IPR019734">
    <property type="entry name" value="TPR_rpt"/>
</dbReference>
<comment type="caution">
    <text evidence="5">The sequence shown here is derived from an EMBL/GenBank/DDBJ whole genome shotgun (WGS) entry which is preliminary data.</text>
</comment>
<dbReference type="AlphaFoldDB" id="A0A5A5TBS1"/>
<dbReference type="EMBL" id="BIXY01000023">
    <property type="protein sequence ID" value="GCF08374.1"/>
    <property type="molecule type" value="Genomic_DNA"/>
</dbReference>
<sequence length="210" mass="24668">MFNKAINNHTNTQVTSSSEKGLTKEQWLKKGITHYENLQYKEALEACEQAIQIDPAYARAYHGKGLALTQMKAYEEAKRAYEQANRLAPTNAKICKDMAELFYMLEDYAKSRIFYKKAIHLDKKFEKGYFEKANTLRRIAYQFEHEKQWEEAIKAYYTVLSFNPDDIRARRTITNIRMKDAPLIIEPAPMTNHNNIIHPFNCTCPECYEY</sequence>
<evidence type="ECO:0000256" key="3">
    <source>
        <dbReference type="PROSITE-ProRule" id="PRU00339"/>
    </source>
</evidence>
<feature type="repeat" description="TPR" evidence="3">
    <location>
        <begin position="58"/>
        <end position="91"/>
    </location>
</feature>
<name>A0A5A5TBS1_9CHLR</name>
<feature type="repeat" description="TPR" evidence="3">
    <location>
        <begin position="24"/>
        <end position="57"/>
    </location>
</feature>
<accession>A0A5A5TBS1</accession>
<dbReference type="PROSITE" id="PS50005">
    <property type="entry name" value="TPR"/>
    <property type="match status" value="3"/>
</dbReference>
<evidence type="ECO:0000256" key="1">
    <source>
        <dbReference type="ARBA" id="ARBA00022737"/>
    </source>
</evidence>
<keyword evidence="2 3" id="KW-0802">TPR repeat</keyword>
<dbReference type="SUPFAM" id="SSF48452">
    <property type="entry name" value="TPR-like"/>
    <property type="match status" value="1"/>
</dbReference>
<evidence type="ECO:0000256" key="2">
    <source>
        <dbReference type="ARBA" id="ARBA00022803"/>
    </source>
</evidence>
<gene>
    <name evidence="5" type="ORF">KDI_19380</name>
</gene>
<dbReference type="InterPro" id="IPR011990">
    <property type="entry name" value="TPR-like_helical_dom_sf"/>
</dbReference>
<proteinExistence type="predicted"/>
<evidence type="ECO:0000256" key="4">
    <source>
        <dbReference type="SAM" id="MobiDB-lite"/>
    </source>
</evidence>
<dbReference type="PANTHER" id="PTHR44943:SF4">
    <property type="entry name" value="TPR REPEAT-CONTAINING PROTEIN MJ0798"/>
    <property type="match status" value="1"/>
</dbReference>
<dbReference type="PANTHER" id="PTHR44943">
    <property type="entry name" value="CELLULOSE SYNTHASE OPERON PROTEIN C"/>
    <property type="match status" value="1"/>
</dbReference>
<evidence type="ECO:0000313" key="6">
    <source>
        <dbReference type="Proteomes" id="UP000322530"/>
    </source>
</evidence>
<dbReference type="Pfam" id="PF13181">
    <property type="entry name" value="TPR_8"/>
    <property type="match status" value="1"/>
</dbReference>
<evidence type="ECO:0000313" key="5">
    <source>
        <dbReference type="EMBL" id="GCF08374.1"/>
    </source>
</evidence>
<dbReference type="SMART" id="SM00028">
    <property type="entry name" value="TPR"/>
    <property type="match status" value="4"/>
</dbReference>
<dbReference type="InterPro" id="IPR051685">
    <property type="entry name" value="Ycf3/AcsC/BcsC/TPR_MFPF"/>
</dbReference>
<reference evidence="5 6" key="1">
    <citation type="submission" date="2019-01" db="EMBL/GenBank/DDBJ databases">
        <title>Draft genome sequence of Dictyobacter sp. Uno17.</title>
        <authorList>
            <person name="Wang C.M."/>
            <person name="Zheng Y."/>
            <person name="Sakai Y."/>
            <person name="Abe K."/>
            <person name="Yokota A."/>
            <person name="Yabe S."/>
        </authorList>
    </citation>
    <scope>NUCLEOTIDE SEQUENCE [LARGE SCALE GENOMIC DNA]</scope>
    <source>
        <strain evidence="5 6">Uno17</strain>
    </source>
</reference>